<dbReference type="InterPro" id="IPR004332">
    <property type="entry name" value="Transposase_MuDR"/>
</dbReference>
<proteinExistence type="predicted"/>
<organism evidence="2 3">
    <name type="scientific">Olea europaea subsp. europaea</name>
    <dbReference type="NCBI Taxonomy" id="158383"/>
    <lineage>
        <taxon>Eukaryota</taxon>
        <taxon>Viridiplantae</taxon>
        <taxon>Streptophyta</taxon>
        <taxon>Embryophyta</taxon>
        <taxon>Tracheophyta</taxon>
        <taxon>Spermatophyta</taxon>
        <taxon>Magnoliopsida</taxon>
        <taxon>eudicotyledons</taxon>
        <taxon>Gunneridae</taxon>
        <taxon>Pentapetalae</taxon>
        <taxon>asterids</taxon>
        <taxon>lamiids</taxon>
        <taxon>Lamiales</taxon>
        <taxon>Oleaceae</taxon>
        <taxon>Oleeae</taxon>
        <taxon>Olea</taxon>
    </lineage>
</organism>
<comment type="caution">
    <text evidence="2">The sequence shown here is derived from an EMBL/GenBank/DDBJ whole genome shotgun (WGS) entry which is preliminary data.</text>
</comment>
<dbReference type="OrthoDB" id="1710432at2759"/>
<name>A0A8S0UR17_OLEEU</name>
<keyword evidence="3" id="KW-1185">Reference proteome</keyword>
<dbReference type="Pfam" id="PF03108">
    <property type="entry name" value="DBD_Tnp_Mut"/>
    <property type="match status" value="1"/>
</dbReference>
<evidence type="ECO:0000313" key="3">
    <source>
        <dbReference type="Proteomes" id="UP000594638"/>
    </source>
</evidence>
<dbReference type="EMBL" id="CACTIH010007955">
    <property type="protein sequence ID" value="CAA3018868.1"/>
    <property type="molecule type" value="Genomic_DNA"/>
</dbReference>
<feature type="domain" description="Transposase MuDR plant" evidence="1">
    <location>
        <begin position="104"/>
        <end position="151"/>
    </location>
</feature>
<dbReference type="Gramene" id="OE9A021607T1">
    <property type="protein sequence ID" value="OE9A021607C1"/>
    <property type="gene ID" value="OE9A021607"/>
</dbReference>
<dbReference type="AlphaFoldDB" id="A0A8S0UR17"/>
<gene>
    <name evidence="2" type="ORF">OLEA9_A021607</name>
</gene>
<reference evidence="2 3" key="1">
    <citation type="submission" date="2019-12" db="EMBL/GenBank/DDBJ databases">
        <authorList>
            <person name="Alioto T."/>
            <person name="Alioto T."/>
            <person name="Gomez Garrido J."/>
        </authorList>
    </citation>
    <scope>NUCLEOTIDE SEQUENCE [LARGE SCALE GENOMIC DNA]</scope>
</reference>
<evidence type="ECO:0000259" key="1">
    <source>
        <dbReference type="Pfam" id="PF03108"/>
    </source>
</evidence>
<evidence type="ECO:0000313" key="2">
    <source>
        <dbReference type="EMBL" id="CAA3018868.1"/>
    </source>
</evidence>
<dbReference type="Proteomes" id="UP000594638">
    <property type="component" value="Unassembled WGS sequence"/>
</dbReference>
<protein>
    <recommendedName>
        <fullName evidence="1">Transposase MuDR plant domain-containing protein</fullName>
    </recommendedName>
</protein>
<accession>A0A8S0UR17</accession>
<sequence>MLDVEEQDEGYFNNDSDKEDITFIDSNYIYSLWEEDDMLFAKNVSQNVELDVGNFLEAADESDNSEYAPSDASSDDIRSIHSDSVEVVTYPEFESDVDMVDPVLEVGLKFRSKKELKVVVKNFSIANRFEVLFPYNDRHGLEGRCKDKKCP</sequence>